<dbReference type="Proteomes" id="UP001152531">
    <property type="component" value="Unassembled WGS sequence"/>
</dbReference>
<comment type="caution">
    <text evidence="1">The sequence shown here is derived from an EMBL/GenBank/DDBJ whole genome shotgun (WGS) entry which is preliminary data.</text>
</comment>
<dbReference type="EMBL" id="CALSDN010000003">
    <property type="protein sequence ID" value="CAH6720338.1"/>
    <property type="molecule type" value="Genomic_DNA"/>
</dbReference>
<evidence type="ECO:0000313" key="2">
    <source>
        <dbReference type="Proteomes" id="UP001152531"/>
    </source>
</evidence>
<reference evidence="1" key="1">
    <citation type="submission" date="2022-06" db="EMBL/GenBank/DDBJ databases">
        <authorList>
            <person name="Legras J.-L."/>
            <person name="Devillers H."/>
            <person name="Grondin C."/>
        </authorList>
    </citation>
    <scope>NUCLEOTIDE SEQUENCE</scope>
    <source>
        <strain evidence="1">CLIB 1444</strain>
    </source>
</reference>
<protein>
    <submittedName>
        <fullName evidence="1">Mitosis inhibitor protein kinase Swe1p</fullName>
    </submittedName>
</protein>
<proteinExistence type="predicted"/>
<keyword evidence="2" id="KW-1185">Reference proteome</keyword>
<accession>A0ACA9Y5S3</accession>
<evidence type="ECO:0000313" key="1">
    <source>
        <dbReference type="EMBL" id="CAH6720338.1"/>
    </source>
</evidence>
<organism evidence="1 2">
    <name type="scientific">[Candida] jaroonii</name>
    <dbReference type="NCBI Taxonomy" id="467808"/>
    <lineage>
        <taxon>Eukaryota</taxon>
        <taxon>Fungi</taxon>
        <taxon>Dikarya</taxon>
        <taxon>Ascomycota</taxon>
        <taxon>Saccharomycotina</taxon>
        <taxon>Pichiomycetes</taxon>
        <taxon>Debaryomycetaceae</taxon>
        <taxon>Yamadazyma</taxon>
    </lineage>
</organism>
<name>A0ACA9Y5S3_9ASCO</name>
<sequence>MNNQRPQMAGATTKYTPIKENYYNNEFSKSFNSLILEDENVKVKKKSPKEGSIKRSSKFLNLSIDLKKDIDPLDLNEIGIESPYKSPYKKSPYKSPYKISPYKDLKKSPKPTPKKLNTSTPIKNFKRPHQLISKSPSPHVLSKKRSSNLNTKVSSPKIEYDDRFKLRKMDSSPIKFDYYNFEDLIIDDNDSPSKNRKNSNPSNFDEVRPNNSRTNSYSSYSKILLPKDSKVLQPKDLNEEKSFNFVKPYQIAFKSTGLVKKNSSNLVQSKLPPETPIKKHPIMLFDKLKQPKNRATTKLSNSPIKPETPEKDLHHFGKSFYNNNNNSEISIEVGRNQSYENDSTISLFKIDDKTDSQLSIRQNKIEDKSDEDVEIDEFNYMIDSTPTKNKRLPSTPIIKKIQKVIVNGEIVESQLKGEIVDNHLNEKFGTNNIKYLSKGEFSIAFECNFDNQKFAIKRSKRPVIGKLETKNIKREIEALRVLTSVKDNESLNLQEQDEGKEYLVYFIEAWEFNNYYYIMTELCEGGTLFKFLQDNKNYKIDEFRIWKILIEILNGLKFIHSKNYLHLDLKPANIFITFEGSLKIGDFGLSTKLPILEKDFDLEGDRNYIAPELINDKIYTPFADIFSVGLIILEIATNIVLPDNGTPWRKLRSGDLSDAGKLSSDNISDFLHNRNFSSLTSYNSITSSDSQTLTSSQFPHLMPPNIEIQTIDNNLDPHNNLPTIDNIKNLIPSTAPKFLLSNTNNLDKLVNKMLQPNPFDRLTASKILEMDECIMVENVRKEGATIYEGEFGPVDD</sequence>
<gene>
    <name evidence="1" type="ORF">CLIB1444_03S09692</name>
</gene>